<dbReference type="EMBL" id="KZ679675">
    <property type="protein sequence ID" value="PTB61169.1"/>
    <property type="molecule type" value="Genomic_DNA"/>
</dbReference>
<evidence type="ECO:0000256" key="1">
    <source>
        <dbReference type="SAM" id="MobiDB-lite"/>
    </source>
</evidence>
<feature type="region of interest" description="Disordered" evidence="1">
    <location>
        <begin position="144"/>
        <end position="166"/>
    </location>
</feature>
<feature type="signal peptide" evidence="2">
    <location>
        <begin position="1"/>
        <end position="21"/>
    </location>
</feature>
<evidence type="ECO:0000256" key="2">
    <source>
        <dbReference type="SAM" id="SignalP"/>
    </source>
</evidence>
<keyword evidence="4" id="KW-1185">Reference proteome</keyword>
<proteinExistence type="predicted"/>
<evidence type="ECO:0000313" key="3">
    <source>
        <dbReference type="EMBL" id="PTB61169.1"/>
    </source>
</evidence>
<reference evidence="3 4" key="1">
    <citation type="submission" date="2016-07" db="EMBL/GenBank/DDBJ databases">
        <title>Multiple horizontal gene transfer events from other fungi enriched the ability of initially mycotrophic Trichoderma (Ascomycota) to feed on dead plant biomass.</title>
        <authorList>
            <consortium name="DOE Joint Genome Institute"/>
            <person name="Aerts A."/>
            <person name="Atanasova L."/>
            <person name="Chenthamara K."/>
            <person name="Zhang J."/>
            <person name="Grujic M."/>
            <person name="Henrissat B."/>
            <person name="Kuo A."/>
            <person name="Salamov A."/>
            <person name="Lipzen A."/>
            <person name="Labutti K."/>
            <person name="Barry K."/>
            <person name="Miao Y."/>
            <person name="Rahimi M.J."/>
            <person name="Shen Q."/>
            <person name="Grigoriev I.V."/>
            <person name="Kubicek C.P."/>
            <person name="Druzhinina I.S."/>
        </authorList>
    </citation>
    <scope>NUCLEOTIDE SEQUENCE [LARGE SCALE GENOMIC DNA]</scope>
    <source>
        <strain evidence="3 4">CBS 226.95</strain>
    </source>
</reference>
<accession>A0A2T4AVV8</accession>
<evidence type="ECO:0000313" key="4">
    <source>
        <dbReference type="Proteomes" id="UP000241690"/>
    </source>
</evidence>
<dbReference type="AlphaFoldDB" id="A0A2T4AVV8"/>
<dbReference type="RefSeq" id="XP_024780846.1">
    <property type="nucleotide sequence ID" value="XM_024911725.1"/>
</dbReference>
<dbReference type="Proteomes" id="UP000241690">
    <property type="component" value="Unassembled WGS sequence"/>
</dbReference>
<feature type="chain" id="PRO_5015408461" evidence="2">
    <location>
        <begin position="22"/>
        <end position="673"/>
    </location>
</feature>
<dbReference type="GeneID" id="36620284"/>
<keyword evidence="2" id="KW-0732">Signal</keyword>
<gene>
    <name evidence="3" type="ORF">M431DRAFT_1097</name>
</gene>
<name>A0A2T4AVV8_TRIHA</name>
<sequence length="673" mass="70325">MKCTNVLLLFYTSLLIECAAATVRSGILYHNHQRRGFQSNTTIEIIQHGLSTAGSTVSGATLSELADPTAKYDIETAFVPTTDTKADGSGRITSYSATEDVRTIETPSRISALITGSTTNYMTACENGDTSECPSTAMATNRNSTFPTSSSLLPSTTTSTEPCTPLPSGKAVTEYSIVYTSTVTFYGSSTDYTPPFSPITTPNYCSPAGEALITFFSTTHISNSTSTLTVPAPSSASLSYDPFMPAPIPIPLPTFSIDLPEIITQTPDAARKGGGGVIITMRPFLSYSRFVVTFITTDKNPSVVFSPEPTPDYSQTLVTDDIGDGHHKTVDVIESPQSNTFKLGTPGSVKQLPVTTFQLTAGGTQVVINDRTVSNLKPGQTTTVTVRDEVFTIFPTAVVGLGSTITKPAPQATPPPAPAATSGTLGGIPVIISGTQVVVDGITMRIPQQETTTSINGQRVVLGAGTVAVGRETLILPSPQPTHEIVTGGEMLTAIGTSLVVLHSTTITYGLDIAPNQTVINGETISIGPRGVSLHGTTIGGPSANATATEYEIVGGITVGKVLPSLVVVNGATYAINEDGDLNNFETTVINNQSITIGPSGLVVSSQTLTYPGSSVTATLSSSRDSIPDFPVETGGHGIRQDNDESSAFSWRRGLSIGNVTGLCFVIGLWILV</sequence>
<dbReference type="STRING" id="983964.A0A2T4AVV8"/>
<protein>
    <submittedName>
        <fullName evidence="3">Uncharacterized protein</fullName>
    </submittedName>
</protein>
<organism evidence="3 4">
    <name type="scientific">Trichoderma harzianum CBS 226.95</name>
    <dbReference type="NCBI Taxonomy" id="983964"/>
    <lineage>
        <taxon>Eukaryota</taxon>
        <taxon>Fungi</taxon>
        <taxon>Dikarya</taxon>
        <taxon>Ascomycota</taxon>
        <taxon>Pezizomycotina</taxon>
        <taxon>Sordariomycetes</taxon>
        <taxon>Hypocreomycetidae</taxon>
        <taxon>Hypocreales</taxon>
        <taxon>Hypocreaceae</taxon>
        <taxon>Trichoderma</taxon>
    </lineage>
</organism>